<protein>
    <recommendedName>
        <fullName evidence="1">diguanylate cyclase</fullName>
        <ecNumber evidence="1">2.7.7.65</ecNumber>
    </recommendedName>
</protein>
<dbReference type="InterPro" id="IPR043128">
    <property type="entry name" value="Rev_trsase/Diguanyl_cyclase"/>
</dbReference>
<dbReference type="InterPro" id="IPR000160">
    <property type="entry name" value="GGDEF_dom"/>
</dbReference>
<sequence length="526" mass="57231">MQRLAIGLSVLRPHTWSPAAVVRSLTVAGMGVAVGVLGLGALVLLDARADAWRQAETASSNLARALEQDIARNIHTYDLSLQGVTLALRQPGLDQTSPEVRHLAMFDRAATAEYLGSILVLDPEGSIAASSTSTVPMGLNFADRDYFRIHQEQPDAGLYISRPYHSRLRRGDPSIAISRRRTGEDGGFGGVVIGALRLAYFQHLFEKLDLGSQGSVTLLRTDGTVVVRHPFKDADMGRDISPADTFRHFVASPSGQFVGTSALDQVERLYTFRRIGDLPLILSVGVSTAGVRAAWWSKVRILGTILLLLCSATVALCLLFKREMLRRIEAERALTEAAERLTIVATTDGLTGLANRRQFDVSLDREWRRAARNETPLSLLLLDADHFKAYNDSYGHQQGDEVLRRVAACIRSALLRPVDVGARYGGEEFAILLPDTDVVGAWTLAERIRLAVAALEIPHAASLSQVVTVSVGLTTLYPQHGQHAGLLVEEADAALYEAKRSGRNCACIARRFSTTRQEPGLLAAGE</sequence>
<dbReference type="PANTHER" id="PTHR45138:SF9">
    <property type="entry name" value="DIGUANYLATE CYCLASE DGCM-RELATED"/>
    <property type="match status" value="1"/>
</dbReference>
<reference evidence="5 6" key="1">
    <citation type="journal article" date="2019" name="Environ. Microbiol.">
        <title>Species interactions and distinct microbial communities in high Arctic permafrost affected cryosols are associated with the CH4 and CO2 gas fluxes.</title>
        <authorList>
            <person name="Altshuler I."/>
            <person name="Hamel J."/>
            <person name="Turney S."/>
            <person name="Magnuson E."/>
            <person name="Levesque R."/>
            <person name="Greer C."/>
            <person name="Whyte L.G."/>
        </authorList>
    </citation>
    <scope>NUCLEOTIDE SEQUENCE [LARGE SCALE GENOMIC DNA]</scope>
    <source>
        <strain evidence="5 6">S9.3B</strain>
    </source>
</reference>
<dbReference type="FunFam" id="3.30.70.270:FF:000001">
    <property type="entry name" value="Diguanylate cyclase domain protein"/>
    <property type="match status" value="1"/>
</dbReference>
<feature type="transmembrane region" description="Helical" evidence="3">
    <location>
        <begin position="301"/>
        <end position="320"/>
    </location>
</feature>
<dbReference type="EMBL" id="RCZP01000089">
    <property type="protein sequence ID" value="TPG37692.1"/>
    <property type="molecule type" value="Genomic_DNA"/>
</dbReference>
<evidence type="ECO:0000256" key="2">
    <source>
        <dbReference type="ARBA" id="ARBA00034247"/>
    </source>
</evidence>
<keyword evidence="6" id="KW-1185">Reference proteome</keyword>
<dbReference type="GO" id="GO:0052621">
    <property type="term" value="F:diguanylate cyclase activity"/>
    <property type="evidence" value="ECO:0007669"/>
    <property type="project" value="UniProtKB-EC"/>
</dbReference>
<dbReference type="SUPFAM" id="SSF55073">
    <property type="entry name" value="Nucleotide cyclase"/>
    <property type="match status" value="1"/>
</dbReference>
<dbReference type="InterPro" id="IPR054327">
    <property type="entry name" value="His-kinase-like_sensor"/>
</dbReference>
<dbReference type="Pfam" id="PF00990">
    <property type="entry name" value="GGDEF"/>
    <property type="match status" value="1"/>
</dbReference>
<dbReference type="AlphaFoldDB" id="A0A502EL31"/>
<dbReference type="InterPro" id="IPR050469">
    <property type="entry name" value="Diguanylate_Cyclase"/>
</dbReference>
<evidence type="ECO:0000259" key="4">
    <source>
        <dbReference type="PROSITE" id="PS50887"/>
    </source>
</evidence>
<dbReference type="PANTHER" id="PTHR45138">
    <property type="entry name" value="REGULATORY COMPONENTS OF SENSORY TRANSDUCTION SYSTEM"/>
    <property type="match status" value="1"/>
</dbReference>
<dbReference type="NCBIfam" id="TIGR00254">
    <property type="entry name" value="GGDEF"/>
    <property type="match status" value="1"/>
</dbReference>
<dbReference type="CDD" id="cd12914">
    <property type="entry name" value="PDC1_DGC_like"/>
    <property type="match status" value="1"/>
</dbReference>
<dbReference type="EC" id="2.7.7.65" evidence="1"/>
<comment type="catalytic activity">
    <reaction evidence="2">
        <text>2 GTP = 3',3'-c-di-GMP + 2 diphosphate</text>
        <dbReference type="Rhea" id="RHEA:24898"/>
        <dbReference type="ChEBI" id="CHEBI:33019"/>
        <dbReference type="ChEBI" id="CHEBI:37565"/>
        <dbReference type="ChEBI" id="CHEBI:58805"/>
        <dbReference type="EC" id="2.7.7.65"/>
    </reaction>
</comment>
<evidence type="ECO:0000313" key="6">
    <source>
        <dbReference type="Proteomes" id="UP000317078"/>
    </source>
</evidence>
<organism evidence="5 6">
    <name type="scientific">Muricoccus nepalensis</name>
    <dbReference type="NCBI Taxonomy" id="1854500"/>
    <lineage>
        <taxon>Bacteria</taxon>
        <taxon>Pseudomonadati</taxon>
        <taxon>Pseudomonadota</taxon>
        <taxon>Alphaproteobacteria</taxon>
        <taxon>Acetobacterales</taxon>
        <taxon>Roseomonadaceae</taxon>
        <taxon>Muricoccus</taxon>
    </lineage>
</organism>
<dbReference type="Pfam" id="PF22588">
    <property type="entry name" value="dCache_1_like"/>
    <property type="match status" value="1"/>
</dbReference>
<feature type="transmembrane region" description="Helical" evidence="3">
    <location>
        <begin position="278"/>
        <end position="295"/>
    </location>
</feature>
<feature type="transmembrane region" description="Helical" evidence="3">
    <location>
        <begin position="20"/>
        <end position="45"/>
    </location>
</feature>
<evidence type="ECO:0000256" key="1">
    <source>
        <dbReference type="ARBA" id="ARBA00012528"/>
    </source>
</evidence>
<dbReference type="SMART" id="SM00267">
    <property type="entry name" value="GGDEF"/>
    <property type="match status" value="1"/>
</dbReference>
<dbReference type="GO" id="GO:0005886">
    <property type="term" value="C:plasma membrane"/>
    <property type="evidence" value="ECO:0007669"/>
    <property type="project" value="TreeGrafter"/>
</dbReference>
<dbReference type="Gene3D" id="3.30.450.20">
    <property type="entry name" value="PAS domain"/>
    <property type="match status" value="2"/>
</dbReference>
<dbReference type="Proteomes" id="UP000317078">
    <property type="component" value="Unassembled WGS sequence"/>
</dbReference>
<name>A0A502EL31_9PROT</name>
<feature type="domain" description="GGDEF" evidence="4">
    <location>
        <begin position="375"/>
        <end position="511"/>
    </location>
</feature>
<dbReference type="GO" id="GO:0043709">
    <property type="term" value="P:cell adhesion involved in single-species biofilm formation"/>
    <property type="evidence" value="ECO:0007669"/>
    <property type="project" value="TreeGrafter"/>
</dbReference>
<evidence type="ECO:0000256" key="3">
    <source>
        <dbReference type="SAM" id="Phobius"/>
    </source>
</evidence>
<evidence type="ECO:0000313" key="5">
    <source>
        <dbReference type="EMBL" id="TPG37692.1"/>
    </source>
</evidence>
<dbReference type="PROSITE" id="PS50887">
    <property type="entry name" value="GGDEF"/>
    <property type="match status" value="1"/>
</dbReference>
<accession>A0A502EL31</accession>
<dbReference type="CDD" id="cd12915">
    <property type="entry name" value="PDC2_DGC_like"/>
    <property type="match status" value="1"/>
</dbReference>
<dbReference type="RefSeq" id="WP_140887785.1">
    <property type="nucleotide sequence ID" value="NZ_RCZP01000089.1"/>
</dbReference>
<keyword evidence="3" id="KW-0472">Membrane</keyword>
<dbReference type="OrthoDB" id="9812260at2"/>
<dbReference type="CDD" id="cd01949">
    <property type="entry name" value="GGDEF"/>
    <property type="match status" value="1"/>
</dbReference>
<dbReference type="InterPro" id="IPR029787">
    <property type="entry name" value="Nucleotide_cyclase"/>
</dbReference>
<comment type="caution">
    <text evidence="5">The sequence shown here is derived from an EMBL/GenBank/DDBJ whole genome shotgun (WGS) entry which is preliminary data.</text>
</comment>
<dbReference type="Gene3D" id="3.30.70.270">
    <property type="match status" value="1"/>
</dbReference>
<gene>
    <name evidence="5" type="ORF">EAH89_29990</name>
</gene>
<keyword evidence="3" id="KW-1133">Transmembrane helix</keyword>
<keyword evidence="3" id="KW-0812">Transmembrane</keyword>
<proteinExistence type="predicted"/>
<dbReference type="GO" id="GO:1902201">
    <property type="term" value="P:negative regulation of bacterial-type flagellum-dependent cell motility"/>
    <property type="evidence" value="ECO:0007669"/>
    <property type="project" value="TreeGrafter"/>
</dbReference>